<evidence type="ECO:0000313" key="2">
    <source>
        <dbReference type="Proteomes" id="UP000095673"/>
    </source>
</evidence>
<evidence type="ECO:0000313" key="1">
    <source>
        <dbReference type="EMBL" id="CUN02536.1"/>
    </source>
</evidence>
<protein>
    <submittedName>
        <fullName evidence="1">Uncharacterized protein</fullName>
    </submittedName>
</protein>
<dbReference type="Proteomes" id="UP000095673">
    <property type="component" value="Unassembled WGS sequence"/>
</dbReference>
<name>A0A173TJZ8_9FIRM</name>
<organism evidence="1 2">
    <name type="scientific">Agathobacter rectalis</name>
    <dbReference type="NCBI Taxonomy" id="39491"/>
    <lineage>
        <taxon>Bacteria</taxon>
        <taxon>Bacillati</taxon>
        <taxon>Bacillota</taxon>
        <taxon>Clostridia</taxon>
        <taxon>Lachnospirales</taxon>
        <taxon>Lachnospiraceae</taxon>
        <taxon>Agathobacter</taxon>
    </lineage>
</organism>
<proteinExistence type="predicted"/>
<reference evidence="1 2" key="1">
    <citation type="submission" date="2015-09" db="EMBL/GenBank/DDBJ databases">
        <authorList>
            <consortium name="Pathogen Informatics"/>
        </authorList>
    </citation>
    <scope>NUCLEOTIDE SEQUENCE [LARGE SCALE GENOMIC DNA]</scope>
    <source>
        <strain evidence="1 2">2789STDY5834968</strain>
    </source>
</reference>
<dbReference type="EMBL" id="CYXM01000006">
    <property type="protein sequence ID" value="CUN02536.1"/>
    <property type="molecule type" value="Genomic_DNA"/>
</dbReference>
<dbReference type="AlphaFoldDB" id="A0A173TJZ8"/>
<sequence length="218" mass="24932">MNKRYRLGEIEEAVSEMEELIGLEDDIAEIDDDFQIVVSGWSVYVESLNLTLRQGIACVWDAEEGLFMPDFDVTIVYEGNIETQEWLYYEQDGMVVTLGKEQKHPITKAVLAPMKTVKKMLVSMELHLDASIDKLDNLAMNVQLDKEKHMENAKTKEQTEPERAEAERVEAEIVYAPMVAEPQEYQYNADAFEARGVDEVKQEAAHKEVSKVRADKAR</sequence>
<accession>A0A173TJZ8</accession>
<gene>
    <name evidence="1" type="ORF">ERS852580_01646</name>
</gene>